<dbReference type="EC" id="3.1.4.52" evidence="5"/>
<feature type="region of interest" description="Disordered" evidence="1">
    <location>
        <begin position="1"/>
        <end position="39"/>
    </location>
</feature>
<name>A0A087BJL2_9BIFI</name>
<dbReference type="PANTHER" id="PTHR33121">
    <property type="entry name" value="CYCLIC DI-GMP PHOSPHODIESTERASE PDEF"/>
    <property type="match status" value="1"/>
</dbReference>
<evidence type="ECO:0000313" key="6">
    <source>
        <dbReference type="Proteomes" id="UP000029060"/>
    </source>
</evidence>
<dbReference type="Pfam" id="PF00563">
    <property type="entry name" value="EAL"/>
    <property type="match status" value="1"/>
</dbReference>
<dbReference type="PROSITE" id="PS50883">
    <property type="entry name" value="EAL"/>
    <property type="match status" value="1"/>
</dbReference>
<feature type="transmembrane region" description="Helical" evidence="2">
    <location>
        <begin position="244"/>
        <end position="263"/>
    </location>
</feature>
<evidence type="ECO:0000256" key="2">
    <source>
        <dbReference type="SAM" id="Phobius"/>
    </source>
</evidence>
<feature type="transmembrane region" description="Helical" evidence="2">
    <location>
        <begin position="61"/>
        <end position="80"/>
    </location>
</feature>
<feature type="transmembrane region" description="Helical" evidence="2">
    <location>
        <begin position="92"/>
        <end position="108"/>
    </location>
</feature>
<dbReference type="Gene3D" id="3.30.70.270">
    <property type="match status" value="1"/>
</dbReference>
<sequence length="855" mass="95089">MAHRRPRAVASTSERTQPADRDHRPTGISQQRKGIGQSCERSIEQPTTNICKGGVRKSTRLTILVVIYTLFLTVTIIAHAKEGMRRFAEQPVLIGIWSVCFLLCLTYHKKRSTYPVSAEHTTLPLLTVMLLVTGYFSDVALFVIIAVIITSIFTARSITVGILRAGTTLAPVPLIKGLFADTPQVLGTSISPHSINAALSTYQFRHWLLPLLIMTVAVPTIRLICDIVTFFFAQIPIRKAIHEYSLSHTLAMMLADLMAIVWIPDILQFANIGTSPATVLSVSILMLIAYSLLLMAINTLNRLARSKNALKSIANVSDALPLPDQAPEETVVRRINRGLISMRCFVSDTNDLNRRWHSYRYSEPISTGSRQYYLAIERSVWNRPFMSTDETILLTCGEILTESLRVGKTVKLLRTEAETDALTGALTYRAFIGHLKSLQTENVHNLVAVVYFGVEHLRAVNEHYGRRIANTVLRSVSMRLSRLMPENATLSRVSGAEFAMIITNVTSTDDVEELTVRMRNLAVMPVYTEEGEVSVDVSSSISFSNETDGFSVLFADANAHIYESESANLSVVDDAEAVLAMQNGSGDYFNASDVLRSAIENNTVSVLYQPIFNVNTKRIVSLDTIVRVHDKKRRTLTPYFVMAEAYRLGMSAQLTLDVLDTCVKDMTDFRKVAPELDIVGIYMNGSELTNSRFHERLEQLTHEQPHLRFGLQMGSHAIHVLHDEADDEVTDLAALPNVKLGLIHAGTTYSEIAAFARLPLDFAQFDETMVREFRVPRAMQIMQHALNISRDNGAYQVVFNGVETPEQVDFIRSIGGSLVEGTLLCNAMSANEFLMRLETMGTVLPDAALPQAEQA</sequence>
<dbReference type="SUPFAM" id="SSF141868">
    <property type="entry name" value="EAL domain-like"/>
    <property type="match status" value="1"/>
</dbReference>
<comment type="caution">
    <text evidence="5">The sequence shown here is derived from an EMBL/GenBank/DDBJ whole genome shotgun (WGS) entry which is preliminary data.</text>
</comment>
<keyword evidence="2" id="KW-0472">Membrane</keyword>
<dbReference type="NCBIfam" id="TIGR00254">
    <property type="entry name" value="GGDEF"/>
    <property type="match status" value="1"/>
</dbReference>
<feature type="domain" description="GGDEF" evidence="4">
    <location>
        <begin position="445"/>
        <end position="575"/>
    </location>
</feature>
<accession>A0A087BJL2</accession>
<feature type="domain" description="EAL" evidence="3">
    <location>
        <begin position="588"/>
        <end position="841"/>
    </location>
</feature>
<dbReference type="STRING" id="78345.BMERY_1569"/>
<dbReference type="PROSITE" id="PS50887">
    <property type="entry name" value="GGDEF"/>
    <property type="match status" value="1"/>
</dbReference>
<dbReference type="Pfam" id="PF00990">
    <property type="entry name" value="GGDEF"/>
    <property type="match status" value="1"/>
</dbReference>
<dbReference type="SMART" id="SM00267">
    <property type="entry name" value="GGDEF"/>
    <property type="match status" value="1"/>
</dbReference>
<dbReference type="OrthoDB" id="23692at2"/>
<evidence type="ECO:0000313" key="5">
    <source>
        <dbReference type="EMBL" id="KFI71212.1"/>
    </source>
</evidence>
<dbReference type="SMART" id="SM00052">
    <property type="entry name" value="EAL"/>
    <property type="match status" value="1"/>
</dbReference>
<keyword evidence="5" id="KW-0378">Hydrolase</keyword>
<dbReference type="InterPro" id="IPR050706">
    <property type="entry name" value="Cyclic-di-GMP_PDE-like"/>
</dbReference>
<gene>
    <name evidence="5" type="ORF">BMERY_1569</name>
</gene>
<dbReference type="CDD" id="cd01948">
    <property type="entry name" value="EAL"/>
    <property type="match status" value="1"/>
</dbReference>
<evidence type="ECO:0000259" key="3">
    <source>
        <dbReference type="PROSITE" id="PS50883"/>
    </source>
</evidence>
<feature type="transmembrane region" description="Helical" evidence="2">
    <location>
        <begin position="275"/>
        <end position="297"/>
    </location>
</feature>
<protein>
    <submittedName>
        <fullName evidence="5">Sensory box/GGDEF family protein</fullName>
        <ecNumber evidence="5">3.1.4.52</ecNumber>
    </submittedName>
</protein>
<keyword evidence="2" id="KW-1133">Transmembrane helix</keyword>
<dbReference type="GO" id="GO:0071111">
    <property type="term" value="F:cyclic-guanylate-specific phosphodiesterase activity"/>
    <property type="evidence" value="ECO:0007669"/>
    <property type="project" value="UniProtKB-EC"/>
</dbReference>
<dbReference type="SUPFAM" id="SSF55073">
    <property type="entry name" value="Nucleotide cyclase"/>
    <property type="match status" value="1"/>
</dbReference>
<dbReference type="InterPro" id="IPR001633">
    <property type="entry name" value="EAL_dom"/>
</dbReference>
<dbReference type="InterPro" id="IPR000160">
    <property type="entry name" value="GGDEF_dom"/>
</dbReference>
<evidence type="ECO:0000256" key="1">
    <source>
        <dbReference type="SAM" id="MobiDB-lite"/>
    </source>
</evidence>
<feature type="transmembrane region" description="Helical" evidence="2">
    <location>
        <begin position="207"/>
        <end position="232"/>
    </location>
</feature>
<dbReference type="AlphaFoldDB" id="A0A087BJL2"/>
<dbReference type="InterPro" id="IPR035919">
    <property type="entry name" value="EAL_sf"/>
</dbReference>
<organism evidence="5 6">
    <name type="scientific">Bifidobacterium merycicum</name>
    <dbReference type="NCBI Taxonomy" id="78345"/>
    <lineage>
        <taxon>Bacteria</taxon>
        <taxon>Bacillati</taxon>
        <taxon>Actinomycetota</taxon>
        <taxon>Actinomycetes</taxon>
        <taxon>Bifidobacteriales</taxon>
        <taxon>Bifidobacteriaceae</taxon>
        <taxon>Bifidobacterium</taxon>
    </lineage>
</organism>
<dbReference type="EMBL" id="JGZC01000003">
    <property type="protein sequence ID" value="KFI71212.1"/>
    <property type="molecule type" value="Genomic_DNA"/>
</dbReference>
<keyword evidence="6" id="KW-1185">Reference proteome</keyword>
<dbReference type="Proteomes" id="UP000029060">
    <property type="component" value="Unassembled WGS sequence"/>
</dbReference>
<dbReference type="Gene3D" id="3.20.20.450">
    <property type="entry name" value="EAL domain"/>
    <property type="match status" value="1"/>
</dbReference>
<dbReference type="PANTHER" id="PTHR33121:SF79">
    <property type="entry name" value="CYCLIC DI-GMP PHOSPHODIESTERASE PDED-RELATED"/>
    <property type="match status" value="1"/>
</dbReference>
<dbReference type="eggNOG" id="COG5001">
    <property type="taxonomic scope" value="Bacteria"/>
</dbReference>
<evidence type="ECO:0000259" key="4">
    <source>
        <dbReference type="PROSITE" id="PS50887"/>
    </source>
</evidence>
<reference evidence="5 6" key="1">
    <citation type="submission" date="2014-03" db="EMBL/GenBank/DDBJ databases">
        <title>Genomics of Bifidobacteria.</title>
        <authorList>
            <person name="Ventura M."/>
            <person name="Milani C."/>
            <person name="Lugli G.A."/>
        </authorList>
    </citation>
    <scope>NUCLEOTIDE SEQUENCE [LARGE SCALE GENOMIC DNA]</scope>
    <source>
        <strain evidence="5 6">LMG 11341</strain>
    </source>
</reference>
<feature type="transmembrane region" description="Helical" evidence="2">
    <location>
        <begin position="128"/>
        <end position="153"/>
    </location>
</feature>
<dbReference type="InterPro" id="IPR043128">
    <property type="entry name" value="Rev_trsase/Diguanyl_cyclase"/>
</dbReference>
<proteinExistence type="predicted"/>
<keyword evidence="2" id="KW-0812">Transmembrane</keyword>
<dbReference type="InterPro" id="IPR029787">
    <property type="entry name" value="Nucleotide_cyclase"/>
</dbReference>